<protein>
    <submittedName>
        <fullName evidence="6">Serine/threonine-protein kinase PpkA</fullName>
        <ecNumber evidence="6">2.7.11.1</ecNumber>
    </submittedName>
</protein>
<keyword evidence="7" id="KW-1185">Reference proteome</keyword>
<dbReference type="PROSITE" id="PS00108">
    <property type="entry name" value="PROTEIN_KINASE_ST"/>
    <property type="match status" value="1"/>
</dbReference>
<dbReference type="InterPro" id="IPR016187">
    <property type="entry name" value="CTDL_fold"/>
</dbReference>
<dbReference type="PROSITE" id="PS50011">
    <property type="entry name" value="PROTEIN_KINASE_DOM"/>
    <property type="match status" value="1"/>
</dbReference>
<name>A0ABU1UXK2_9GAMM</name>
<dbReference type="CDD" id="cd14014">
    <property type="entry name" value="STKc_PknB_like"/>
    <property type="match status" value="1"/>
</dbReference>
<evidence type="ECO:0000313" key="6">
    <source>
        <dbReference type="EMBL" id="MDR7089873.1"/>
    </source>
</evidence>
<accession>A0ABU1UXK2</accession>
<dbReference type="SUPFAM" id="SSF56436">
    <property type="entry name" value="C-type lectin-like"/>
    <property type="match status" value="1"/>
</dbReference>
<dbReference type="Gene3D" id="1.10.510.10">
    <property type="entry name" value="Transferase(Phosphotransferase) domain 1"/>
    <property type="match status" value="1"/>
</dbReference>
<keyword evidence="3 6" id="KW-0418">Kinase</keyword>
<reference evidence="6 7" key="1">
    <citation type="submission" date="2023-07" db="EMBL/GenBank/DDBJ databases">
        <title>Sorghum-associated microbial communities from plants grown in Nebraska, USA.</title>
        <authorList>
            <person name="Schachtman D."/>
        </authorList>
    </citation>
    <scope>NUCLEOTIDE SEQUENCE [LARGE SCALE GENOMIC DNA]</scope>
    <source>
        <strain evidence="6 7">BE190</strain>
    </source>
</reference>
<keyword evidence="1 6" id="KW-0808">Transferase</keyword>
<evidence type="ECO:0000256" key="1">
    <source>
        <dbReference type="ARBA" id="ARBA00022679"/>
    </source>
</evidence>
<dbReference type="SUPFAM" id="SSF56112">
    <property type="entry name" value="Protein kinase-like (PK-like)"/>
    <property type="match status" value="1"/>
</dbReference>
<dbReference type="Gene3D" id="3.30.200.20">
    <property type="entry name" value="Phosphorylase Kinase, domain 1"/>
    <property type="match status" value="1"/>
</dbReference>
<evidence type="ECO:0000259" key="5">
    <source>
        <dbReference type="PROSITE" id="PS50011"/>
    </source>
</evidence>
<dbReference type="PANTHER" id="PTHR43289">
    <property type="entry name" value="MITOGEN-ACTIVATED PROTEIN KINASE KINASE KINASE 20-RELATED"/>
    <property type="match status" value="1"/>
</dbReference>
<gene>
    <name evidence="6" type="ORF">J2X05_001895</name>
</gene>
<dbReference type="GO" id="GO:0004674">
    <property type="term" value="F:protein serine/threonine kinase activity"/>
    <property type="evidence" value="ECO:0007669"/>
    <property type="project" value="UniProtKB-EC"/>
</dbReference>
<proteinExistence type="predicted"/>
<dbReference type="PANTHER" id="PTHR43289:SF6">
    <property type="entry name" value="SERINE_THREONINE-PROTEIN KINASE NEKL-3"/>
    <property type="match status" value="1"/>
</dbReference>
<dbReference type="EMBL" id="JAVDVX010000003">
    <property type="protein sequence ID" value="MDR7089873.1"/>
    <property type="molecule type" value="Genomic_DNA"/>
</dbReference>
<dbReference type="Gene3D" id="3.90.1580.10">
    <property type="entry name" value="paralog of FGE (formylglycine-generating enzyme)"/>
    <property type="match status" value="1"/>
</dbReference>
<evidence type="ECO:0000256" key="2">
    <source>
        <dbReference type="ARBA" id="ARBA00022741"/>
    </source>
</evidence>
<dbReference type="InterPro" id="IPR000719">
    <property type="entry name" value="Prot_kinase_dom"/>
</dbReference>
<comment type="caution">
    <text evidence="6">The sequence shown here is derived from an EMBL/GenBank/DDBJ whole genome shotgun (WGS) entry which is preliminary data.</text>
</comment>
<dbReference type="Pfam" id="PF00069">
    <property type="entry name" value="Pkinase"/>
    <property type="match status" value="1"/>
</dbReference>
<evidence type="ECO:0000313" key="7">
    <source>
        <dbReference type="Proteomes" id="UP001253595"/>
    </source>
</evidence>
<dbReference type="Pfam" id="PF03781">
    <property type="entry name" value="FGE-sulfatase"/>
    <property type="match status" value="1"/>
</dbReference>
<dbReference type="InterPro" id="IPR008271">
    <property type="entry name" value="Ser/Thr_kinase_AS"/>
</dbReference>
<dbReference type="InterPro" id="IPR011009">
    <property type="entry name" value="Kinase-like_dom_sf"/>
</dbReference>
<evidence type="ECO:0000256" key="3">
    <source>
        <dbReference type="ARBA" id="ARBA00022777"/>
    </source>
</evidence>
<keyword evidence="4" id="KW-0067">ATP-binding</keyword>
<feature type="domain" description="Protein kinase" evidence="5">
    <location>
        <begin position="1"/>
        <end position="245"/>
    </location>
</feature>
<dbReference type="InterPro" id="IPR005532">
    <property type="entry name" value="SUMF_dom"/>
</dbReference>
<keyword evidence="2" id="KW-0547">Nucleotide-binding</keyword>
<dbReference type="SMART" id="SM00220">
    <property type="entry name" value="S_TKc"/>
    <property type="match status" value="1"/>
</dbReference>
<organism evidence="6 7">
    <name type="scientific">Cellvibrio fibrivorans</name>
    <dbReference type="NCBI Taxonomy" id="126350"/>
    <lineage>
        <taxon>Bacteria</taxon>
        <taxon>Pseudomonadati</taxon>
        <taxon>Pseudomonadota</taxon>
        <taxon>Gammaproteobacteria</taxon>
        <taxon>Cellvibrionales</taxon>
        <taxon>Cellvibrionaceae</taxon>
        <taxon>Cellvibrio</taxon>
    </lineage>
</organism>
<evidence type="ECO:0000256" key="4">
    <source>
        <dbReference type="ARBA" id="ARBA00022840"/>
    </source>
</evidence>
<dbReference type="Proteomes" id="UP001253595">
    <property type="component" value="Unassembled WGS sequence"/>
</dbReference>
<dbReference type="InterPro" id="IPR042095">
    <property type="entry name" value="SUMF_sf"/>
</dbReference>
<sequence length="716" mass="79522">MATVYLATQHSVGRTVALKIMKPSLDQDPEFHQRFQREATIIGQLSHPNIIPIYDIGRHEKFNYISMEFLPKGSLDEKITQGVATDTALKITLGIAAALEHAHSKGYVHRDIKPENILFREDDSPVLTDFGIARTIKSKANMTQVGAVIGTPYYMSPEQAKGETSDGRSDLYSLGVVLYEMLTGKRPFQADSSLALGIKHIHEQAPKLPLNVFALQSIMDKLLAKKPEQRFQTARELIDILEPIASNKSLMMVGGGTVKSVQLIKTLGSLVAQDLRFFANRSAAFFNARAGKLSTSPAEPTIITSSQLEQTLVAAPGYMAGPTSSIFNDSRNKLRWVYGSLGLLVLLAIGFMFVDEQPNTSTREQWAQLSANGSDETTNAHQNVSDNLLPLTINPIPAEARVRILNIKDKYSTGMPLAPAAYHIEISHPGYASKTKWIRLNARNQTWDIALQKSAQIANPNQLPLPEMVEVYSNSFLMGDANSSTANTVVLENNYLVSRYEITFNEYDFFALATNRALPDDMGWGRGERPVINVSWDDAIAYANWLSKTTGKNYRLPTAAEWEYAARGNTTSSYWWGNNENDAHERANCRRGCKSFWASFFNNKTQPVGSFPPNDFGIHDTAGNVAEWVNDCADKTPASACIKRAVRGGSFASKVEAITAYSQVAITASKSRKSIGLRLVQETPAQQIENEIKNENRPRRRNIFREISDSIFKREN</sequence>
<dbReference type="EC" id="2.7.11.1" evidence="6"/>